<organism evidence="2 3">
    <name type="scientific">Protopolystoma xenopodis</name>
    <dbReference type="NCBI Taxonomy" id="117903"/>
    <lineage>
        <taxon>Eukaryota</taxon>
        <taxon>Metazoa</taxon>
        <taxon>Spiralia</taxon>
        <taxon>Lophotrochozoa</taxon>
        <taxon>Platyhelminthes</taxon>
        <taxon>Monogenea</taxon>
        <taxon>Polyopisthocotylea</taxon>
        <taxon>Polystomatidea</taxon>
        <taxon>Polystomatidae</taxon>
        <taxon>Protopolystoma</taxon>
    </lineage>
</organism>
<protein>
    <submittedName>
        <fullName evidence="2">Uncharacterized protein</fullName>
    </submittedName>
</protein>
<reference evidence="2" key="1">
    <citation type="submission" date="2018-11" db="EMBL/GenBank/DDBJ databases">
        <authorList>
            <consortium name="Pathogen Informatics"/>
        </authorList>
    </citation>
    <scope>NUCLEOTIDE SEQUENCE</scope>
</reference>
<sequence>MLHEESSENIMHRQPESELQNLKSANAQKLDSNDPSTSLSPLLCQLTLLDKQRSSSPAGHLVTRSVSLACLAEQQHRAYLTKICQPWWIQWNLRWRILLHKWLVGHGHAYWTDKFRDAMQTKKLKIEQDMPLKYQAFEAIPSKVPLAHMCLESAVDRSSEAEFCIPELDDYDSLFRSGFICDVDGVLTEEEIDEAITTGPILGSWALEASKDVSLNNYFHL</sequence>
<feature type="compositionally biased region" description="Polar residues" evidence="1">
    <location>
        <begin position="17"/>
        <end position="34"/>
    </location>
</feature>
<comment type="caution">
    <text evidence="2">The sequence shown here is derived from an EMBL/GenBank/DDBJ whole genome shotgun (WGS) entry which is preliminary data.</text>
</comment>
<dbReference type="Proteomes" id="UP000784294">
    <property type="component" value="Unassembled WGS sequence"/>
</dbReference>
<dbReference type="AlphaFoldDB" id="A0A3S5CJF7"/>
<dbReference type="EMBL" id="CAAALY010080375">
    <property type="protein sequence ID" value="VEL26455.1"/>
    <property type="molecule type" value="Genomic_DNA"/>
</dbReference>
<feature type="region of interest" description="Disordered" evidence="1">
    <location>
        <begin position="1"/>
        <end position="37"/>
    </location>
</feature>
<evidence type="ECO:0000256" key="1">
    <source>
        <dbReference type="SAM" id="MobiDB-lite"/>
    </source>
</evidence>
<evidence type="ECO:0000313" key="3">
    <source>
        <dbReference type="Proteomes" id="UP000784294"/>
    </source>
</evidence>
<proteinExistence type="predicted"/>
<keyword evidence="3" id="KW-1185">Reference proteome</keyword>
<evidence type="ECO:0000313" key="2">
    <source>
        <dbReference type="EMBL" id="VEL26455.1"/>
    </source>
</evidence>
<feature type="compositionally biased region" description="Basic and acidic residues" evidence="1">
    <location>
        <begin position="1"/>
        <end position="16"/>
    </location>
</feature>
<accession>A0A3S5CJF7</accession>
<name>A0A3S5CJF7_9PLAT</name>
<gene>
    <name evidence="2" type="ORF">PXEA_LOCUS19895</name>
</gene>